<dbReference type="Proteomes" id="UP000292884">
    <property type="component" value="Unassembled WGS sequence"/>
</dbReference>
<dbReference type="SUPFAM" id="SSF50370">
    <property type="entry name" value="Ricin B-like lectins"/>
    <property type="match status" value="1"/>
</dbReference>
<keyword evidence="2" id="KW-1185">Reference proteome</keyword>
<sequence>MKKLIFLLLLFPTIVLAQLRPGRYTIKLDANSKVMQFNATWNLILANGCENFSCTEQIFDVIAVPGMPKYFTIKNLKSNKYLTFSELQGTLSGISPAVKLEPLMAGTNKRFQQFYITTDKDVYYTIQPKVLTSRNEVFLGTQFRDVNTGGTAVLFDYKNRDYNPVEYDKTTNIIWVFTPVPLGTVSRTPVATPMVADRTLRSEPVIVAPPSANKIDIDFKTGADNLEMKPFQENVEIRILIRNKADAILLNSNKDQNWPNNSIKRVTVPLPADITVDDLREIHVYRNRKNGGTPTTTIFNIAEKDNWNVNKISATAKIKENGMLKTHRFNDFVSSEGITRPLFRFVYEGGDGSSEGQVFKGVLSSISASNPATPTPRTAVVNPIVKIETLTGGDDLRGGNDNLNILIRLKIRPVRNIALNNINAGRNWRNFTEKTTIKTITAAPFNFDDIEDIVLRHTGGGGIGADNWYLDKLKITLTIGGETRVLVDQVAAPIHYFTGDSRSKTFQIIR</sequence>
<evidence type="ECO:0000313" key="2">
    <source>
        <dbReference type="Proteomes" id="UP000292884"/>
    </source>
</evidence>
<proteinExistence type="predicted"/>
<reference evidence="1 2" key="1">
    <citation type="submission" date="2019-02" db="EMBL/GenBank/DDBJ databases">
        <title>Pedobacter sp. RP-1-13 sp. nov., isolated from Arctic soil.</title>
        <authorList>
            <person name="Dahal R.H."/>
        </authorList>
    </citation>
    <scope>NUCLEOTIDE SEQUENCE [LARGE SCALE GENOMIC DNA]</scope>
    <source>
        <strain evidence="1 2">RP-1-13</strain>
    </source>
</reference>
<dbReference type="AlphaFoldDB" id="A0A4V2MI71"/>
<dbReference type="Gene3D" id="2.80.10.50">
    <property type="match status" value="1"/>
</dbReference>
<evidence type="ECO:0000313" key="1">
    <source>
        <dbReference type="EMBL" id="TCC89246.1"/>
    </source>
</evidence>
<accession>A0A4V2MI71</accession>
<dbReference type="OrthoDB" id="740669at2"/>
<dbReference type="RefSeq" id="WP_131554233.1">
    <property type="nucleotide sequence ID" value="NZ_SJSK01000004.1"/>
</dbReference>
<organism evidence="1 2">
    <name type="scientific">Pedobacter frigiditerrae</name>
    <dbReference type="NCBI Taxonomy" id="2530452"/>
    <lineage>
        <taxon>Bacteria</taxon>
        <taxon>Pseudomonadati</taxon>
        <taxon>Bacteroidota</taxon>
        <taxon>Sphingobacteriia</taxon>
        <taxon>Sphingobacteriales</taxon>
        <taxon>Sphingobacteriaceae</taxon>
        <taxon>Pedobacter</taxon>
    </lineage>
</organism>
<comment type="caution">
    <text evidence="1">The sequence shown here is derived from an EMBL/GenBank/DDBJ whole genome shotgun (WGS) entry which is preliminary data.</text>
</comment>
<dbReference type="CDD" id="cd00161">
    <property type="entry name" value="beta-trefoil_Ricin-like"/>
    <property type="match status" value="1"/>
</dbReference>
<protein>
    <submittedName>
        <fullName evidence="1">Uncharacterized protein</fullName>
    </submittedName>
</protein>
<dbReference type="InterPro" id="IPR035992">
    <property type="entry name" value="Ricin_B-like_lectins"/>
</dbReference>
<name>A0A4V2MI71_9SPHI</name>
<dbReference type="EMBL" id="SJSK01000004">
    <property type="protein sequence ID" value="TCC89246.1"/>
    <property type="molecule type" value="Genomic_DNA"/>
</dbReference>
<gene>
    <name evidence="1" type="ORF">EZ428_16245</name>
</gene>